<gene>
    <name evidence="8" type="ORF">IAC29_04240</name>
</gene>
<dbReference type="InterPro" id="IPR003423">
    <property type="entry name" value="OMP_efflux"/>
</dbReference>
<comment type="similarity">
    <text evidence="2">Belongs to the outer membrane factor (OMF) (TC 1.B.17) family.</text>
</comment>
<protein>
    <submittedName>
        <fullName evidence="8">TolC family protein</fullName>
    </submittedName>
</protein>
<keyword evidence="3" id="KW-0813">Transport</keyword>
<dbReference type="InterPro" id="IPR051906">
    <property type="entry name" value="TolC-like"/>
</dbReference>
<keyword evidence="7" id="KW-0998">Cell outer membrane</keyword>
<evidence type="ECO:0000313" key="8">
    <source>
        <dbReference type="EMBL" id="MBO8448463.1"/>
    </source>
</evidence>
<dbReference type="EMBL" id="JADIMQ010000060">
    <property type="protein sequence ID" value="MBO8448463.1"/>
    <property type="molecule type" value="Genomic_DNA"/>
</dbReference>
<evidence type="ECO:0000256" key="7">
    <source>
        <dbReference type="ARBA" id="ARBA00023237"/>
    </source>
</evidence>
<keyword evidence="6" id="KW-0472">Membrane</keyword>
<accession>A0A9D9EK63</accession>
<comment type="subcellular location">
    <subcellularLocation>
        <location evidence="1">Cell outer membrane</location>
    </subcellularLocation>
</comment>
<dbReference type="PANTHER" id="PTHR30026:SF20">
    <property type="entry name" value="OUTER MEMBRANE PROTEIN TOLC"/>
    <property type="match status" value="1"/>
</dbReference>
<evidence type="ECO:0000256" key="5">
    <source>
        <dbReference type="ARBA" id="ARBA00022692"/>
    </source>
</evidence>
<dbReference type="PANTHER" id="PTHR30026">
    <property type="entry name" value="OUTER MEMBRANE PROTEIN TOLC"/>
    <property type="match status" value="1"/>
</dbReference>
<reference evidence="8" key="2">
    <citation type="journal article" date="2021" name="PeerJ">
        <title>Extensive microbial diversity within the chicken gut microbiome revealed by metagenomics and culture.</title>
        <authorList>
            <person name="Gilroy R."/>
            <person name="Ravi A."/>
            <person name="Getino M."/>
            <person name="Pursley I."/>
            <person name="Horton D.L."/>
            <person name="Alikhan N.F."/>
            <person name="Baker D."/>
            <person name="Gharbi K."/>
            <person name="Hall N."/>
            <person name="Watson M."/>
            <person name="Adriaenssens E.M."/>
            <person name="Foster-Nyarko E."/>
            <person name="Jarju S."/>
            <person name="Secka A."/>
            <person name="Antonio M."/>
            <person name="Oren A."/>
            <person name="Chaudhuri R.R."/>
            <person name="La Ragione R."/>
            <person name="Hildebrand F."/>
            <person name="Pallen M.J."/>
        </authorList>
    </citation>
    <scope>NUCLEOTIDE SEQUENCE</scope>
    <source>
        <strain evidence="8">20514</strain>
    </source>
</reference>
<dbReference type="GO" id="GO:1990281">
    <property type="term" value="C:efflux pump complex"/>
    <property type="evidence" value="ECO:0007669"/>
    <property type="project" value="TreeGrafter"/>
</dbReference>
<dbReference type="Proteomes" id="UP000810252">
    <property type="component" value="Unassembled WGS sequence"/>
</dbReference>
<name>A0A9D9EK63_9BACT</name>
<evidence type="ECO:0000256" key="3">
    <source>
        <dbReference type="ARBA" id="ARBA00022448"/>
    </source>
</evidence>
<dbReference type="Pfam" id="PF02321">
    <property type="entry name" value="OEP"/>
    <property type="match status" value="1"/>
</dbReference>
<evidence type="ECO:0000256" key="4">
    <source>
        <dbReference type="ARBA" id="ARBA00022452"/>
    </source>
</evidence>
<evidence type="ECO:0000256" key="6">
    <source>
        <dbReference type="ARBA" id="ARBA00023136"/>
    </source>
</evidence>
<reference evidence="8" key="1">
    <citation type="submission" date="2020-10" db="EMBL/GenBank/DDBJ databases">
        <authorList>
            <person name="Gilroy R."/>
        </authorList>
    </citation>
    <scope>NUCLEOTIDE SEQUENCE</scope>
    <source>
        <strain evidence="8">20514</strain>
    </source>
</reference>
<evidence type="ECO:0000256" key="2">
    <source>
        <dbReference type="ARBA" id="ARBA00007613"/>
    </source>
</evidence>
<sequence>MRDTAGPVLELTVEKCREFAMQNNAAVLNAGLDVSAAVAQKREAFAEYFPKVSVNALAFYAFDPLLEIGVTDILGHSDFTHNLQNLVESIAPGLGFSPYYSTLHKGVSASVMAVQPVFAGGRIVTGNRLAGLGVEAASLQQSIQLRKTREEVDDGYWQIVSLGEKMKALEEAGALLDTLYRDVLSASGAGLAVETDLLQVRMKMNGLKAGKISLENGIRLAKMNFFNSIGVDYNPYRTFSRDSVPYIDDIRLVDELPELLPPEDCYRPEDEVAMEQEEARLLDISVESGRLEKRMAVGETLPQIAVGASYGYNNFIDKGSMNGLVFGMVQIPISDWGKTARKMQRIDARIQKAENDRMYLQKQLELQIHKLWMDLTAAWEQVQVAQENRDLAEVLLYQMKEQYKAGMVAVSDLLQVQASLAQAESDLTDRKVEYRNILQEYLGRTAREGQ</sequence>
<comment type="caution">
    <text evidence="8">The sequence shown here is derived from an EMBL/GenBank/DDBJ whole genome shotgun (WGS) entry which is preliminary data.</text>
</comment>
<dbReference type="GO" id="GO:0009279">
    <property type="term" value="C:cell outer membrane"/>
    <property type="evidence" value="ECO:0007669"/>
    <property type="project" value="UniProtKB-SubCell"/>
</dbReference>
<keyword evidence="4" id="KW-1134">Transmembrane beta strand</keyword>
<evidence type="ECO:0000256" key="1">
    <source>
        <dbReference type="ARBA" id="ARBA00004442"/>
    </source>
</evidence>
<dbReference type="AlphaFoldDB" id="A0A9D9EK63"/>
<proteinExistence type="inferred from homology"/>
<keyword evidence="5" id="KW-0812">Transmembrane</keyword>
<organism evidence="8 9">
    <name type="scientific">Candidatus Cryptobacteroides merdigallinarum</name>
    <dbReference type="NCBI Taxonomy" id="2840770"/>
    <lineage>
        <taxon>Bacteria</taxon>
        <taxon>Pseudomonadati</taxon>
        <taxon>Bacteroidota</taxon>
        <taxon>Bacteroidia</taxon>
        <taxon>Bacteroidales</taxon>
        <taxon>Candidatus Cryptobacteroides</taxon>
    </lineage>
</organism>
<evidence type="ECO:0000313" key="9">
    <source>
        <dbReference type="Proteomes" id="UP000810252"/>
    </source>
</evidence>
<dbReference type="Gene3D" id="1.20.1600.10">
    <property type="entry name" value="Outer membrane efflux proteins (OEP)"/>
    <property type="match status" value="1"/>
</dbReference>
<dbReference type="SUPFAM" id="SSF56954">
    <property type="entry name" value="Outer membrane efflux proteins (OEP)"/>
    <property type="match status" value="1"/>
</dbReference>
<dbReference type="GO" id="GO:0015288">
    <property type="term" value="F:porin activity"/>
    <property type="evidence" value="ECO:0007669"/>
    <property type="project" value="TreeGrafter"/>
</dbReference>
<dbReference type="GO" id="GO:0015562">
    <property type="term" value="F:efflux transmembrane transporter activity"/>
    <property type="evidence" value="ECO:0007669"/>
    <property type="project" value="InterPro"/>
</dbReference>